<dbReference type="EMBL" id="JANPWB010000006">
    <property type="protein sequence ID" value="KAJ1178365.1"/>
    <property type="molecule type" value="Genomic_DNA"/>
</dbReference>
<protein>
    <submittedName>
        <fullName evidence="1">Uncharacterized protein</fullName>
    </submittedName>
</protein>
<keyword evidence="2" id="KW-1185">Reference proteome</keyword>
<organism evidence="1 2">
    <name type="scientific">Pleurodeles waltl</name>
    <name type="common">Iberian ribbed newt</name>
    <dbReference type="NCBI Taxonomy" id="8319"/>
    <lineage>
        <taxon>Eukaryota</taxon>
        <taxon>Metazoa</taxon>
        <taxon>Chordata</taxon>
        <taxon>Craniata</taxon>
        <taxon>Vertebrata</taxon>
        <taxon>Euteleostomi</taxon>
        <taxon>Amphibia</taxon>
        <taxon>Batrachia</taxon>
        <taxon>Caudata</taxon>
        <taxon>Salamandroidea</taxon>
        <taxon>Salamandridae</taxon>
        <taxon>Pleurodelinae</taxon>
        <taxon>Pleurodeles</taxon>
    </lineage>
</organism>
<evidence type="ECO:0000313" key="1">
    <source>
        <dbReference type="EMBL" id="KAJ1178365.1"/>
    </source>
</evidence>
<dbReference type="Proteomes" id="UP001066276">
    <property type="component" value="Chromosome 3_2"/>
</dbReference>
<name>A0AAV7TQ80_PLEWA</name>
<proteinExistence type="predicted"/>
<gene>
    <name evidence="1" type="ORF">NDU88_003611</name>
</gene>
<evidence type="ECO:0000313" key="2">
    <source>
        <dbReference type="Proteomes" id="UP001066276"/>
    </source>
</evidence>
<sequence>MPSVLGCYGFRRAVLVPATVPGPKLLELETADSSGVTKLDGVPLGLADDLSGQGLCREPCQEFTPPFPSGLQGPLLCHCGLPSCPGLILVVGITKHRSSCVMVCRDLDVHTCFTIRDVP</sequence>
<comment type="caution">
    <text evidence="1">The sequence shown here is derived from an EMBL/GenBank/DDBJ whole genome shotgun (WGS) entry which is preliminary data.</text>
</comment>
<reference evidence="1" key="1">
    <citation type="journal article" date="2022" name="bioRxiv">
        <title>Sequencing and chromosome-scale assembly of the giantPleurodeles waltlgenome.</title>
        <authorList>
            <person name="Brown T."/>
            <person name="Elewa A."/>
            <person name="Iarovenko S."/>
            <person name="Subramanian E."/>
            <person name="Araus A.J."/>
            <person name="Petzold A."/>
            <person name="Susuki M."/>
            <person name="Suzuki K.-i.T."/>
            <person name="Hayashi T."/>
            <person name="Toyoda A."/>
            <person name="Oliveira C."/>
            <person name="Osipova E."/>
            <person name="Leigh N.D."/>
            <person name="Simon A."/>
            <person name="Yun M.H."/>
        </authorList>
    </citation>
    <scope>NUCLEOTIDE SEQUENCE</scope>
    <source>
        <strain evidence="1">20211129_DDA</strain>
        <tissue evidence="1">Liver</tissue>
    </source>
</reference>
<dbReference type="AlphaFoldDB" id="A0AAV7TQ80"/>
<accession>A0AAV7TQ80</accession>